<dbReference type="SUPFAM" id="SSF88946">
    <property type="entry name" value="Sigma2 domain of RNA polymerase sigma factors"/>
    <property type="match status" value="1"/>
</dbReference>
<evidence type="ECO:0000256" key="1">
    <source>
        <dbReference type="ARBA" id="ARBA00010641"/>
    </source>
</evidence>
<accession>A0ABT1JNG9</accession>
<protein>
    <submittedName>
        <fullName evidence="9">RNA polymerase sigma factor, sigma-70 family</fullName>
    </submittedName>
</protein>
<evidence type="ECO:0000259" key="8">
    <source>
        <dbReference type="Pfam" id="PF13490"/>
    </source>
</evidence>
<reference evidence="9 10" key="2">
    <citation type="submission" date="2022-06" db="EMBL/GenBank/DDBJ databases">
        <title>Genomic Encyclopedia of Type Strains, Phase I: the one thousand microbial genomes (KMG-I) project.</title>
        <authorList>
            <person name="Kyrpides N."/>
        </authorList>
    </citation>
    <scope>NUCLEOTIDE SEQUENCE [LARGE SCALE GENOMIC DNA]</scope>
    <source>
        <strain evidence="9 10">DSM 43889</strain>
    </source>
</reference>
<dbReference type="Gene3D" id="1.10.10.1320">
    <property type="entry name" value="Anti-sigma factor, zinc-finger domain"/>
    <property type="match status" value="1"/>
</dbReference>
<feature type="region of interest" description="Disordered" evidence="6">
    <location>
        <begin position="958"/>
        <end position="1103"/>
    </location>
</feature>
<comment type="caution">
    <text evidence="9">The sequence shown here is derived from an EMBL/GenBank/DDBJ whole genome shotgun (WGS) entry which is preliminary data.</text>
</comment>
<keyword evidence="4" id="KW-0238">DNA-binding</keyword>
<dbReference type="InterPro" id="IPR041916">
    <property type="entry name" value="Anti_sigma_zinc_sf"/>
</dbReference>
<dbReference type="SUPFAM" id="SSF88659">
    <property type="entry name" value="Sigma3 and sigma4 domains of RNA polymerase sigma factors"/>
    <property type="match status" value="1"/>
</dbReference>
<feature type="region of interest" description="Disordered" evidence="6">
    <location>
        <begin position="887"/>
        <end position="916"/>
    </location>
</feature>
<dbReference type="PANTHER" id="PTHR43133:SF8">
    <property type="entry name" value="RNA POLYMERASE SIGMA FACTOR HI_1459-RELATED"/>
    <property type="match status" value="1"/>
</dbReference>
<evidence type="ECO:0000256" key="3">
    <source>
        <dbReference type="ARBA" id="ARBA00023082"/>
    </source>
</evidence>
<dbReference type="InterPro" id="IPR039425">
    <property type="entry name" value="RNA_pol_sigma-70-like"/>
</dbReference>
<organism evidence="9 10">
    <name type="scientific">Actinoalloteichus caeruleus DSM 43889</name>
    <dbReference type="NCBI Taxonomy" id="1120930"/>
    <lineage>
        <taxon>Bacteria</taxon>
        <taxon>Bacillati</taxon>
        <taxon>Actinomycetota</taxon>
        <taxon>Actinomycetes</taxon>
        <taxon>Pseudonocardiales</taxon>
        <taxon>Pseudonocardiaceae</taxon>
        <taxon>Actinoalloteichus</taxon>
        <taxon>Actinoalloteichus cyanogriseus</taxon>
    </lineage>
</organism>
<dbReference type="Gene3D" id="1.10.1740.10">
    <property type="match status" value="1"/>
</dbReference>
<feature type="compositionally biased region" description="Basic and acidic residues" evidence="6">
    <location>
        <begin position="1012"/>
        <end position="1030"/>
    </location>
</feature>
<feature type="region of interest" description="Disordered" evidence="6">
    <location>
        <begin position="321"/>
        <end position="385"/>
    </location>
</feature>
<reference evidence="9 10" key="1">
    <citation type="submission" date="2013-07" db="EMBL/GenBank/DDBJ databases">
        <authorList>
            <consortium name="DOE Joint Genome Institute"/>
            <person name="Reeve W."/>
            <person name="Huntemann M."/>
            <person name="Han J."/>
            <person name="Chen A."/>
            <person name="Kyrpides N."/>
            <person name="Mavromatis K."/>
            <person name="Markowitz V."/>
            <person name="Palaniappan K."/>
            <person name="Ivanova N."/>
            <person name="Schaumberg A."/>
            <person name="Pati A."/>
            <person name="Liolios K."/>
            <person name="Nordberg H.P."/>
            <person name="Cantor M.N."/>
            <person name="Hua S.X."/>
            <person name="Woyke T."/>
        </authorList>
    </citation>
    <scope>NUCLEOTIDE SEQUENCE [LARGE SCALE GENOMIC DNA]</scope>
    <source>
        <strain evidence="9 10">DSM 43889</strain>
    </source>
</reference>
<dbReference type="InterPro" id="IPR027383">
    <property type="entry name" value="Znf_put"/>
</dbReference>
<evidence type="ECO:0000313" key="10">
    <source>
        <dbReference type="Proteomes" id="UP000791080"/>
    </source>
</evidence>
<evidence type="ECO:0000256" key="5">
    <source>
        <dbReference type="ARBA" id="ARBA00023163"/>
    </source>
</evidence>
<dbReference type="Proteomes" id="UP000791080">
    <property type="component" value="Unassembled WGS sequence"/>
</dbReference>
<comment type="similarity">
    <text evidence="1">Belongs to the sigma-70 factor family. ECF subfamily.</text>
</comment>
<dbReference type="InterPro" id="IPR014284">
    <property type="entry name" value="RNA_pol_sigma-70_dom"/>
</dbReference>
<feature type="compositionally biased region" description="Pro residues" evidence="6">
    <location>
        <begin position="321"/>
        <end position="330"/>
    </location>
</feature>
<dbReference type="InterPro" id="IPR013325">
    <property type="entry name" value="RNA_pol_sigma_r2"/>
</dbReference>
<dbReference type="EMBL" id="AUBJ02000001">
    <property type="protein sequence ID" value="MCP2333676.1"/>
    <property type="molecule type" value="Genomic_DNA"/>
</dbReference>
<dbReference type="InterPro" id="IPR036388">
    <property type="entry name" value="WH-like_DNA-bd_sf"/>
</dbReference>
<dbReference type="InterPro" id="IPR007627">
    <property type="entry name" value="RNA_pol_sigma70_r2"/>
</dbReference>
<dbReference type="NCBIfam" id="TIGR02937">
    <property type="entry name" value="sigma70-ECF"/>
    <property type="match status" value="1"/>
</dbReference>
<evidence type="ECO:0000256" key="2">
    <source>
        <dbReference type="ARBA" id="ARBA00023015"/>
    </source>
</evidence>
<sequence>MADPGNTHGTSDEDLIDAVRQGVTSAYGELYVRHVDAARNLSRQLARTPIEADDLVSEAFARVLQVLRTGGGPDSAFRAYLLTSLRHTAYDRTRRERRVELSEDVGAVAGAALAVPFTDTAVAGLERSLAARAFARLPERWQTVLWHTEIEGQPPSAVAPILGLSANGVAALAYRAREGLRQAFLQEHLSEVGATSRCRAVAERLGAWTRDGLSRRETAQVETHLDGCERCRTLASELADLNGALRGVAFVVLGVGAGGYLATAAATSLTGAGVGAVSGSTAGAVSGLISGAPRQWLGAASSAAALAAAMVLGLLSGGPAPDPVAQPSDPPASESLPLPEVPTAPPTVRDPVQLPPPPPTPSPSPPHPPRPADPPPPPEETPEPVGARLEATVPDSSLVLVAGGEPVDLPITVRNTGDRASEPVTVSLDLPKGVTATGRTVPDAPSGSRPAGDTPGTGAGEPPAPDPAARPRTGAEPPSPRAAEDPTGAAPAAPSPVPTTVGEPDVCVQHPTGTRVTCRSAEGVPAGGDLTLHIQLTASVDAEGGAISGTLHAGTAIHLRLATITVTVRPATVDHLALGGSALRTPGGGWPAPAELRAEVTNTGTSTAPVSVELRLPWWVRVDGLPPRCDLRSDAFRHPHSSWVVASALPPSVVRCESPGEVAPGDRHDVRLRLRTWLPVETPIRVTARLGAAREALDLRLTAARPALRVEALGVPEPLPPGGPAGSVTYRLRNTGNAPTGPVTVRAEVPRHFALDGGEDISCDGRGRLVHCHVPGGLEPGEQADLPLVVRALAAAGSAGEVTGHVRGVDGALTRLPAVRLDLAERPSGVAVSTGTGPAWSTPSPSGAGHRSYHAVLRVRVSNVGQTTAPARLEATLPPGVRMRQLPGWPLDPPRGLAGCPSGSTRPRPTPPLSPGSSRHLVLWFCAEGGRDVPPASSVALLARLGDSEHPTSVRVEWSHRPFGGPAVGEAPDPVEDVDRDGPPAPRDAADPEPRPRAPAPPEGPPGPAPEHGVESRDPPRPDRTPEAPHRPSPPSTPPPVSGSGPPQPGGPPGGGRDARSVPLPSPPSLDSGVMRRLSDTFGRRNQADRHDHPPGIGGRSHG</sequence>
<dbReference type="RefSeq" id="WP_051314092.1">
    <property type="nucleotide sequence ID" value="NZ_AUBJ02000001.1"/>
</dbReference>
<evidence type="ECO:0000259" key="7">
    <source>
        <dbReference type="Pfam" id="PF04542"/>
    </source>
</evidence>
<evidence type="ECO:0000256" key="4">
    <source>
        <dbReference type="ARBA" id="ARBA00023125"/>
    </source>
</evidence>
<evidence type="ECO:0000256" key="6">
    <source>
        <dbReference type="SAM" id="MobiDB-lite"/>
    </source>
</evidence>
<dbReference type="Pfam" id="PF04542">
    <property type="entry name" value="Sigma70_r2"/>
    <property type="match status" value="1"/>
</dbReference>
<feature type="compositionally biased region" description="Pro residues" evidence="6">
    <location>
        <begin position="997"/>
        <end position="1009"/>
    </location>
</feature>
<feature type="region of interest" description="Disordered" evidence="6">
    <location>
        <begin position="420"/>
        <end position="508"/>
    </location>
</feature>
<feature type="compositionally biased region" description="Basic and acidic residues" evidence="6">
    <location>
        <begin position="1077"/>
        <end position="1094"/>
    </location>
</feature>
<gene>
    <name evidence="9" type="ORF">G443_003946</name>
</gene>
<keyword evidence="2" id="KW-0805">Transcription regulation</keyword>
<feature type="domain" description="RNA polymerase sigma-70 region 2" evidence="7">
    <location>
        <begin position="30"/>
        <end position="98"/>
    </location>
</feature>
<feature type="domain" description="Putative zinc-finger" evidence="8">
    <location>
        <begin position="198"/>
        <end position="232"/>
    </location>
</feature>
<name>A0ABT1JNG9_ACTCY</name>
<feature type="compositionally biased region" description="Pro residues" evidence="6">
    <location>
        <begin position="353"/>
        <end position="379"/>
    </location>
</feature>
<dbReference type="InterPro" id="IPR013324">
    <property type="entry name" value="RNA_pol_sigma_r3/r4-like"/>
</dbReference>
<keyword evidence="3" id="KW-0731">Sigma factor</keyword>
<dbReference type="PANTHER" id="PTHR43133">
    <property type="entry name" value="RNA POLYMERASE ECF-TYPE SIGMA FACTO"/>
    <property type="match status" value="1"/>
</dbReference>
<feature type="compositionally biased region" description="Pro residues" evidence="6">
    <location>
        <begin position="1031"/>
        <end position="1052"/>
    </location>
</feature>
<keyword evidence="5" id="KW-0804">Transcription</keyword>
<proteinExistence type="inferred from homology"/>
<keyword evidence="10" id="KW-1185">Reference proteome</keyword>
<feature type="compositionally biased region" description="Low complexity" evidence="6">
    <location>
        <begin position="485"/>
        <end position="502"/>
    </location>
</feature>
<evidence type="ECO:0000313" key="9">
    <source>
        <dbReference type="EMBL" id="MCP2333676.1"/>
    </source>
</evidence>
<dbReference type="Pfam" id="PF13490">
    <property type="entry name" value="zf-HC2"/>
    <property type="match status" value="1"/>
</dbReference>
<dbReference type="Gene3D" id="1.10.10.10">
    <property type="entry name" value="Winged helix-like DNA-binding domain superfamily/Winged helix DNA-binding domain"/>
    <property type="match status" value="1"/>
</dbReference>